<name>A0ABW7FGJ9_9BURK</name>
<proteinExistence type="predicted"/>
<organism evidence="2 3">
    <name type="scientific">Pelomonas margarita</name>
    <dbReference type="NCBI Taxonomy" id="3299031"/>
    <lineage>
        <taxon>Bacteria</taxon>
        <taxon>Pseudomonadati</taxon>
        <taxon>Pseudomonadota</taxon>
        <taxon>Betaproteobacteria</taxon>
        <taxon>Burkholderiales</taxon>
        <taxon>Sphaerotilaceae</taxon>
        <taxon>Roseateles</taxon>
    </lineage>
</organism>
<reference evidence="2 3" key="1">
    <citation type="submission" date="2024-08" db="EMBL/GenBank/DDBJ databases">
        <authorList>
            <person name="Lu H."/>
        </authorList>
    </citation>
    <scope>NUCLEOTIDE SEQUENCE [LARGE SCALE GENOMIC DNA]</scope>
    <source>
        <strain evidence="2 3">LKC17W</strain>
    </source>
</reference>
<gene>
    <name evidence="2" type="ORF">ACG0Z3_04560</name>
</gene>
<evidence type="ECO:0000313" key="2">
    <source>
        <dbReference type="EMBL" id="MFG6439945.1"/>
    </source>
</evidence>
<keyword evidence="3" id="KW-1185">Reference proteome</keyword>
<feature type="transmembrane region" description="Helical" evidence="1">
    <location>
        <begin position="65"/>
        <end position="89"/>
    </location>
</feature>
<dbReference type="RefSeq" id="WP_394395716.1">
    <property type="nucleotide sequence ID" value="NZ_JBIGHW010000002.1"/>
</dbReference>
<evidence type="ECO:0000256" key="1">
    <source>
        <dbReference type="SAM" id="Phobius"/>
    </source>
</evidence>
<dbReference type="EMBL" id="JBIGHW010000002">
    <property type="protein sequence ID" value="MFG6439945.1"/>
    <property type="molecule type" value="Genomic_DNA"/>
</dbReference>
<protein>
    <submittedName>
        <fullName evidence="2">Uncharacterized protein</fullName>
    </submittedName>
</protein>
<keyword evidence="1" id="KW-0472">Membrane</keyword>
<keyword evidence="1" id="KW-1133">Transmembrane helix</keyword>
<sequence length="97" mass="10424">MKLTRHEPDHPQGKRAFTPKEKALVWLGLAACAVMGAVVEALQPSLPPFTGRWAWLHAWAHGALGVQGLAVLFAGMAAACGIAALAYWLQSRAPRVR</sequence>
<dbReference type="Proteomes" id="UP001606301">
    <property type="component" value="Unassembled WGS sequence"/>
</dbReference>
<keyword evidence="1" id="KW-0812">Transmembrane</keyword>
<evidence type="ECO:0000313" key="3">
    <source>
        <dbReference type="Proteomes" id="UP001606301"/>
    </source>
</evidence>
<accession>A0ABW7FGJ9</accession>
<comment type="caution">
    <text evidence="2">The sequence shown here is derived from an EMBL/GenBank/DDBJ whole genome shotgun (WGS) entry which is preliminary data.</text>
</comment>